<dbReference type="NCBIfam" id="TIGR01214">
    <property type="entry name" value="rmlD"/>
    <property type="match status" value="1"/>
</dbReference>
<keyword evidence="5" id="KW-1185">Reference proteome</keyword>
<name>A0ABV9PLG1_9ACTN</name>
<keyword evidence="2" id="KW-0521">NADP</keyword>
<dbReference type="InterPro" id="IPR036291">
    <property type="entry name" value="NAD(P)-bd_dom_sf"/>
</dbReference>
<comment type="caution">
    <text evidence="4">The sequence shown here is derived from an EMBL/GenBank/DDBJ whole genome shotgun (WGS) entry which is preliminary data.</text>
</comment>
<dbReference type="Pfam" id="PF04321">
    <property type="entry name" value="RmlD_sub_bind"/>
    <property type="match status" value="1"/>
</dbReference>
<dbReference type="InterPro" id="IPR005913">
    <property type="entry name" value="dTDP_dehydrorham_reduct"/>
</dbReference>
<dbReference type="EC" id="1.1.1.133" evidence="2"/>
<evidence type="ECO:0000259" key="3">
    <source>
        <dbReference type="Pfam" id="PF04321"/>
    </source>
</evidence>
<feature type="domain" description="RmlD-like substrate binding" evidence="3">
    <location>
        <begin position="3"/>
        <end position="294"/>
    </location>
</feature>
<proteinExistence type="inferred from homology"/>
<dbReference type="SUPFAM" id="SSF51735">
    <property type="entry name" value="NAD(P)-binding Rossmann-fold domains"/>
    <property type="match status" value="1"/>
</dbReference>
<evidence type="ECO:0000313" key="4">
    <source>
        <dbReference type="EMBL" id="MFC4753941.1"/>
    </source>
</evidence>
<reference evidence="5" key="1">
    <citation type="journal article" date="2019" name="Int. J. Syst. Evol. Microbiol.">
        <title>The Global Catalogue of Microorganisms (GCM) 10K type strain sequencing project: providing services to taxonomists for standard genome sequencing and annotation.</title>
        <authorList>
            <consortium name="The Broad Institute Genomics Platform"/>
            <consortium name="The Broad Institute Genome Sequencing Center for Infectious Disease"/>
            <person name="Wu L."/>
            <person name="Ma J."/>
        </authorList>
    </citation>
    <scope>NUCLEOTIDE SEQUENCE [LARGE SCALE GENOMIC DNA]</scope>
    <source>
        <strain evidence="5">JCM 11882</strain>
    </source>
</reference>
<protein>
    <recommendedName>
        <fullName evidence="2">dTDP-4-dehydrorhamnose reductase</fullName>
        <ecNumber evidence="2">1.1.1.133</ecNumber>
    </recommendedName>
</protein>
<evidence type="ECO:0000313" key="5">
    <source>
        <dbReference type="Proteomes" id="UP001595836"/>
    </source>
</evidence>
<organism evidence="4 5">
    <name type="scientific">Dietzia aurantiaca</name>
    <dbReference type="NCBI Taxonomy" id="983873"/>
    <lineage>
        <taxon>Bacteria</taxon>
        <taxon>Bacillati</taxon>
        <taxon>Actinomycetota</taxon>
        <taxon>Actinomycetes</taxon>
        <taxon>Mycobacteriales</taxon>
        <taxon>Dietziaceae</taxon>
        <taxon>Dietzia</taxon>
    </lineage>
</organism>
<dbReference type="EMBL" id="JBHSHP010000008">
    <property type="protein sequence ID" value="MFC4753941.1"/>
    <property type="molecule type" value="Genomic_DNA"/>
</dbReference>
<dbReference type="Gene3D" id="3.40.50.720">
    <property type="entry name" value="NAD(P)-binding Rossmann-like Domain"/>
    <property type="match status" value="1"/>
</dbReference>
<dbReference type="PANTHER" id="PTHR10491:SF4">
    <property type="entry name" value="METHIONINE ADENOSYLTRANSFERASE 2 SUBUNIT BETA"/>
    <property type="match status" value="1"/>
</dbReference>
<gene>
    <name evidence="4" type="primary">rfbD</name>
    <name evidence="4" type="ORF">ACFO7U_03990</name>
</gene>
<evidence type="ECO:0000256" key="1">
    <source>
        <dbReference type="ARBA" id="ARBA00010944"/>
    </source>
</evidence>
<accession>A0ABV9PLG1</accession>
<evidence type="ECO:0000256" key="2">
    <source>
        <dbReference type="RuleBase" id="RU364082"/>
    </source>
</evidence>
<dbReference type="InterPro" id="IPR029903">
    <property type="entry name" value="RmlD-like-bd"/>
</dbReference>
<sequence>MPRILVPGGRGQLGRALAGLARGKAVTPGRGELDIADPRSIATALDRLAPEVVVNAAAYTDVDGAESDEEDATALNVDGPRALAAACRERGIRLIHISTDYVFSGEVPGGGDPATAPGLQPHDPTAPVTVYGRTKLAGERAVYEELPEATVIRTAWLYTGVWRVIENQPGSDFVATMIRLESERETLNVVNDQWGSPTYVSTFADQVLMLLAAEKAGRVDARGRTHHVTGGGRATWFDLARTVFQYLGADPERVRPCSSDEFPRPAPRPRFSVLADTWWGELGLAPMRDWRRDLFPGVSFLASQRE</sequence>
<dbReference type="RefSeq" id="WP_344988681.1">
    <property type="nucleotide sequence ID" value="NZ_BAABCD010000005.1"/>
</dbReference>
<keyword evidence="2 4" id="KW-0560">Oxidoreductase</keyword>
<comment type="function">
    <text evidence="2">Catalyzes the reduction of dTDP-6-deoxy-L-lyxo-4-hexulose to yield dTDP-L-rhamnose.</text>
</comment>
<dbReference type="PANTHER" id="PTHR10491">
    <property type="entry name" value="DTDP-4-DEHYDRORHAMNOSE REDUCTASE"/>
    <property type="match status" value="1"/>
</dbReference>
<comment type="pathway">
    <text evidence="2">Carbohydrate biosynthesis; dTDP-L-rhamnose biosynthesis.</text>
</comment>
<dbReference type="Proteomes" id="UP001595836">
    <property type="component" value="Unassembled WGS sequence"/>
</dbReference>
<dbReference type="GO" id="GO:0008831">
    <property type="term" value="F:dTDP-4-dehydrorhamnose reductase activity"/>
    <property type="evidence" value="ECO:0007669"/>
    <property type="project" value="UniProtKB-EC"/>
</dbReference>
<dbReference type="Gene3D" id="3.90.25.10">
    <property type="entry name" value="UDP-galactose 4-epimerase, domain 1"/>
    <property type="match status" value="1"/>
</dbReference>
<dbReference type="CDD" id="cd05254">
    <property type="entry name" value="dTDP_HR_like_SDR_e"/>
    <property type="match status" value="1"/>
</dbReference>
<comment type="similarity">
    <text evidence="1 2">Belongs to the dTDP-4-dehydrorhamnose reductase family.</text>
</comment>